<proteinExistence type="predicted"/>
<dbReference type="AlphaFoldDB" id="A0A8H7VP32"/>
<dbReference type="SMART" id="SM00355">
    <property type="entry name" value="ZnF_C2H2"/>
    <property type="match status" value="2"/>
</dbReference>
<name>A0A8H7VP32_9FUNG</name>
<dbReference type="EMBL" id="JAEPRB010000020">
    <property type="protein sequence ID" value="KAG2226087.1"/>
    <property type="molecule type" value="Genomic_DNA"/>
</dbReference>
<evidence type="ECO:0000313" key="4">
    <source>
        <dbReference type="Proteomes" id="UP000646827"/>
    </source>
</evidence>
<evidence type="ECO:0000259" key="2">
    <source>
        <dbReference type="SMART" id="SM00355"/>
    </source>
</evidence>
<protein>
    <recommendedName>
        <fullName evidence="2">C2H2-type domain-containing protein</fullName>
    </recommendedName>
</protein>
<dbReference type="InterPro" id="IPR013087">
    <property type="entry name" value="Znf_C2H2_type"/>
</dbReference>
<feature type="compositionally biased region" description="Basic and acidic residues" evidence="1">
    <location>
        <begin position="1"/>
        <end position="12"/>
    </location>
</feature>
<dbReference type="Proteomes" id="UP000646827">
    <property type="component" value="Unassembled WGS sequence"/>
</dbReference>
<dbReference type="OrthoDB" id="10429180at2759"/>
<feature type="region of interest" description="Disordered" evidence="1">
    <location>
        <begin position="1"/>
        <end position="106"/>
    </location>
</feature>
<gene>
    <name evidence="3" type="ORF">INT45_011704</name>
</gene>
<feature type="compositionally biased region" description="Low complexity" evidence="1">
    <location>
        <begin position="52"/>
        <end position="74"/>
    </location>
</feature>
<accession>A0A8H7VP32</accession>
<feature type="compositionally biased region" description="Low complexity" evidence="1">
    <location>
        <begin position="91"/>
        <end position="100"/>
    </location>
</feature>
<feature type="compositionally biased region" description="Basic and acidic residues" evidence="1">
    <location>
        <begin position="21"/>
        <end position="51"/>
    </location>
</feature>
<feature type="domain" description="C2H2-type" evidence="2">
    <location>
        <begin position="128"/>
        <end position="154"/>
    </location>
</feature>
<organism evidence="3 4">
    <name type="scientific">Circinella minor</name>
    <dbReference type="NCBI Taxonomy" id="1195481"/>
    <lineage>
        <taxon>Eukaryota</taxon>
        <taxon>Fungi</taxon>
        <taxon>Fungi incertae sedis</taxon>
        <taxon>Mucoromycota</taxon>
        <taxon>Mucoromycotina</taxon>
        <taxon>Mucoromycetes</taxon>
        <taxon>Mucorales</taxon>
        <taxon>Lichtheimiaceae</taxon>
        <taxon>Circinella</taxon>
    </lineage>
</organism>
<evidence type="ECO:0000256" key="1">
    <source>
        <dbReference type="SAM" id="MobiDB-lite"/>
    </source>
</evidence>
<comment type="caution">
    <text evidence="3">The sequence shown here is derived from an EMBL/GenBank/DDBJ whole genome shotgun (WGS) entry which is preliminary data.</text>
</comment>
<reference evidence="3 4" key="1">
    <citation type="submission" date="2020-12" db="EMBL/GenBank/DDBJ databases">
        <title>Metabolic potential, ecology and presence of endohyphal bacteria is reflected in genomic diversity of Mucoromycotina.</title>
        <authorList>
            <person name="Muszewska A."/>
            <person name="Okrasinska A."/>
            <person name="Steczkiewicz K."/>
            <person name="Drgas O."/>
            <person name="Orlowska M."/>
            <person name="Perlinska-Lenart U."/>
            <person name="Aleksandrzak-Piekarczyk T."/>
            <person name="Szatraj K."/>
            <person name="Zielenkiewicz U."/>
            <person name="Pilsyk S."/>
            <person name="Malc E."/>
            <person name="Mieczkowski P."/>
            <person name="Kruszewska J.S."/>
            <person name="Biernat P."/>
            <person name="Pawlowska J."/>
        </authorList>
    </citation>
    <scope>NUCLEOTIDE SEQUENCE [LARGE SCALE GENOMIC DNA]</scope>
    <source>
        <strain evidence="3 4">CBS 142.35</strain>
    </source>
</reference>
<keyword evidence="4" id="KW-1185">Reference proteome</keyword>
<feature type="domain" description="C2H2-type" evidence="2">
    <location>
        <begin position="207"/>
        <end position="233"/>
    </location>
</feature>
<sequence>MERNSIEQERALVKKKRGRPRKETNNENEPKRPKREYFKIDTTIKQEKEKQQQQPQHDVSQQHVPQVTQQQQEVPTLPHASEQQYQEQEIPVSTVSSPSPSSSPPPLPVITPGMNALNRSFATPKGELHCPYKGCRSKSTALPHSLYRHIRAKHFADFPKLSPSCIYTFKSPAGELIRFDENSRELLEEGTEILADKTYKSVAETRYHCPYKRCHGRFYYAPSDIRSHLESRHRVVIQSDGDYKDERTGNLFEDHVEIFVSVDTQPNKTKHL</sequence>
<evidence type="ECO:0000313" key="3">
    <source>
        <dbReference type="EMBL" id="KAG2226087.1"/>
    </source>
</evidence>